<organism evidence="2 3">
    <name type="scientific">Saccoglossus kowalevskii</name>
    <name type="common">Acorn worm</name>
    <dbReference type="NCBI Taxonomy" id="10224"/>
    <lineage>
        <taxon>Eukaryota</taxon>
        <taxon>Metazoa</taxon>
        <taxon>Hemichordata</taxon>
        <taxon>Enteropneusta</taxon>
        <taxon>Harrimaniidae</taxon>
        <taxon>Saccoglossus</taxon>
    </lineage>
</organism>
<dbReference type="RefSeq" id="XP_006813048.1">
    <property type="nucleotide sequence ID" value="XM_006812985.1"/>
</dbReference>
<evidence type="ECO:0000313" key="3">
    <source>
        <dbReference type="RefSeq" id="XP_006813048.1"/>
    </source>
</evidence>
<feature type="compositionally biased region" description="Basic and acidic residues" evidence="1">
    <location>
        <begin position="82"/>
        <end position="94"/>
    </location>
</feature>
<accession>A0ABM0LZ57</accession>
<feature type="compositionally biased region" description="Basic and acidic residues" evidence="1">
    <location>
        <begin position="102"/>
        <end position="132"/>
    </location>
</feature>
<evidence type="ECO:0000313" key="2">
    <source>
        <dbReference type="Proteomes" id="UP000694865"/>
    </source>
</evidence>
<evidence type="ECO:0000256" key="1">
    <source>
        <dbReference type="SAM" id="MobiDB-lite"/>
    </source>
</evidence>
<keyword evidence="2" id="KW-1185">Reference proteome</keyword>
<sequence length="149" mass="17279">MAECQEVEDECKIPEVMEYEALFPLETRYDENINEEYRETIAIAEVRNTPPIVFPWKTKKAKKRGNKRQGGNNPSEQQPKQAKIESNSDEKVSEAKTVPKQKGAEDRKLMAQKMREKRLLQSQAKKKEQEDEKLRLAAAIANRKKQMTS</sequence>
<gene>
    <name evidence="3" type="primary">LOC102810232</name>
</gene>
<dbReference type="GeneID" id="102810232"/>
<name>A0ABM0LZ57_SACKO</name>
<dbReference type="Proteomes" id="UP000694865">
    <property type="component" value="Unplaced"/>
</dbReference>
<protein>
    <submittedName>
        <fullName evidence="3">Stress response protein NST1-like</fullName>
    </submittedName>
</protein>
<reference evidence="3" key="1">
    <citation type="submission" date="2025-08" db="UniProtKB">
        <authorList>
            <consortium name="RefSeq"/>
        </authorList>
    </citation>
    <scope>IDENTIFICATION</scope>
    <source>
        <tissue evidence="3">Testes</tissue>
    </source>
</reference>
<feature type="compositionally biased region" description="Basic residues" evidence="1">
    <location>
        <begin position="57"/>
        <end position="67"/>
    </location>
</feature>
<proteinExistence type="predicted"/>
<feature type="region of interest" description="Disordered" evidence="1">
    <location>
        <begin position="52"/>
        <end position="132"/>
    </location>
</feature>